<name>A0A3E2B249_9FIRM</name>
<keyword evidence="1" id="KW-0812">Transmembrane</keyword>
<feature type="transmembrane region" description="Helical" evidence="1">
    <location>
        <begin position="180"/>
        <end position="198"/>
    </location>
</feature>
<dbReference type="AlphaFoldDB" id="A0A3E2B249"/>
<dbReference type="Pfam" id="PF11193">
    <property type="entry name" value="DUF2812"/>
    <property type="match status" value="1"/>
</dbReference>
<dbReference type="EMBL" id="QQRQ01000017">
    <property type="protein sequence ID" value="RFT06089.1"/>
    <property type="molecule type" value="Genomic_DNA"/>
</dbReference>
<sequence length="253" mass="29125">MPLPETAGGCPHRKECPMATKTKTRRWIPCQSYDLEAMESWLEEMARCGWRLEQVGCFGCTAAFAAAAPQMVRYRLTSAMDADTFGTEAWLGPSEESRCLYAAYGWEYVAKRGPFYIYRTRDPAAREVDTDPHTQALVLRSLHRRARESLLTLVLLFFLVYPLTLNWWEILRTLWQHAPAAFLLYLILFLWITGFSLARARHYRCLCRQLEAGQSLDHGIPWRPRARRYRLVSALHLGLLAACLAVAVWLRLG</sequence>
<evidence type="ECO:0000256" key="1">
    <source>
        <dbReference type="SAM" id="Phobius"/>
    </source>
</evidence>
<gene>
    <name evidence="2" type="ORF">DV520_09325</name>
</gene>
<dbReference type="InterPro" id="IPR021359">
    <property type="entry name" value="DUF2812"/>
</dbReference>
<proteinExistence type="predicted"/>
<protein>
    <submittedName>
        <fullName evidence="2">DUF2812 domain-containing protein</fullName>
    </submittedName>
</protein>
<organism evidence="2 3">
    <name type="scientific">Evtepia gabavorous</name>
    <dbReference type="NCBI Taxonomy" id="2211183"/>
    <lineage>
        <taxon>Bacteria</taxon>
        <taxon>Bacillati</taxon>
        <taxon>Bacillota</taxon>
        <taxon>Clostridia</taxon>
        <taxon>Eubacteriales</taxon>
        <taxon>Evtepia</taxon>
    </lineage>
</organism>
<feature type="transmembrane region" description="Helical" evidence="1">
    <location>
        <begin position="150"/>
        <end position="168"/>
    </location>
</feature>
<accession>A0A3E2B249</accession>
<keyword evidence="1" id="KW-0472">Membrane</keyword>
<feature type="transmembrane region" description="Helical" evidence="1">
    <location>
        <begin position="231"/>
        <end position="250"/>
    </location>
</feature>
<evidence type="ECO:0000313" key="2">
    <source>
        <dbReference type="EMBL" id="RFT06089.1"/>
    </source>
</evidence>
<evidence type="ECO:0000313" key="3">
    <source>
        <dbReference type="Proteomes" id="UP000260649"/>
    </source>
</evidence>
<comment type="caution">
    <text evidence="2">The sequence shown here is derived from an EMBL/GenBank/DDBJ whole genome shotgun (WGS) entry which is preliminary data.</text>
</comment>
<keyword evidence="1" id="KW-1133">Transmembrane helix</keyword>
<dbReference type="Proteomes" id="UP000260649">
    <property type="component" value="Unassembled WGS sequence"/>
</dbReference>
<reference evidence="2 3" key="1">
    <citation type="submission" date="2018-07" db="EMBL/GenBank/DDBJ databases">
        <title>GABA Modulating Bacteria of the Human Gut Microbiota.</title>
        <authorList>
            <person name="Strandwitz P."/>
            <person name="Kim K.H."/>
            <person name="Terekhova D."/>
            <person name="Liu J.K."/>
            <person name="Sharma A."/>
            <person name="Levering J."/>
            <person name="Mcdonald D."/>
            <person name="Dietrich D."/>
            <person name="Ramadhar T.R."/>
            <person name="Lekbua A."/>
            <person name="Mroue N."/>
            <person name="Liston C."/>
            <person name="Stewart E.J."/>
            <person name="Dubin M.J."/>
            <person name="Zengler K."/>
            <person name="Knight R."/>
            <person name="Gilbert J.A."/>
            <person name="Clardy J."/>
            <person name="Lewis K."/>
        </authorList>
    </citation>
    <scope>NUCLEOTIDE SEQUENCE [LARGE SCALE GENOMIC DNA]</scope>
    <source>
        <strain evidence="2 3">KLE1738</strain>
    </source>
</reference>
<keyword evidence="3" id="KW-1185">Reference proteome</keyword>
<dbReference type="OrthoDB" id="8230517at2"/>